<dbReference type="InterPro" id="IPR027627">
    <property type="entry name" value="Glycosyltransferase_put"/>
</dbReference>
<dbReference type="EMBL" id="VMRX01000011">
    <property type="protein sequence ID" value="TVT34800.1"/>
    <property type="molecule type" value="Genomic_DNA"/>
</dbReference>
<evidence type="ECO:0000313" key="3">
    <source>
        <dbReference type="Proteomes" id="UP000319142"/>
    </source>
</evidence>
<protein>
    <submittedName>
        <fullName evidence="2">TIGR04348 family glycosyltransferase</fullName>
    </submittedName>
</protein>
<dbReference type="InterPro" id="IPR001296">
    <property type="entry name" value="Glyco_trans_1"/>
</dbReference>
<keyword evidence="2" id="KW-0808">Transferase</keyword>
<dbReference type="SUPFAM" id="SSF53756">
    <property type="entry name" value="UDP-Glycosyltransferase/glycogen phosphorylase"/>
    <property type="match status" value="1"/>
</dbReference>
<evidence type="ECO:0000313" key="2">
    <source>
        <dbReference type="EMBL" id="TVT34800.1"/>
    </source>
</evidence>
<dbReference type="Pfam" id="PF00534">
    <property type="entry name" value="Glycos_transf_1"/>
    <property type="match status" value="1"/>
</dbReference>
<dbReference type="PANTHER" id="PTHR46660">
    <property type="match status" value="1"/>
</dbReference>
<gene>
    <name evidence="2" type="ORF">FHK81_05015</name>
</gene>
<dbReference type="NCBIfam" id="TIGR04348">
    <property type="entry name" value="selenoneine biosynthesis selenosugar synthase SenB"/>
    <property type="match status" value="1"/>
</dbReference>
<dbReference type="Proteomes" id="UP000319142">
    <property type="component" value="Unassembled WGS sequence"/>
</dbReference>
<evidence type="ECO:0000259" key="1">
    <source>
        <dbReference type="Pfam" id="PF00534"/>
    </source>
</evidence>
<organism evidence="2 3">
    <name type="scientific">Marinobacter vinifirmus</name>
    <dbReference type="NCBI Taxonomy" id="355591"/>
    <lineage>
        <taxon>Bacteria</taxon>
        <taxon>Pseudomonadati</taxon>
        <taxon>Pseudomonadota</taxon>
        <taxon>Gammaproteobacteria</taxon>
        <taxon>Pseudomonadales</taxon>
        <taxon>Marinobacteraceae</taxon>
        <taxon>Marinobacter</taxon>
    </lineage>
</organism>
<dbReference type="AlphaFoldDB" id="A0A558BE68"/>
<dbReference type="InterPro" id="IPR052622">
    <property type="entry name" value="Glycosyltransferase_G1"/>
</dbReference>
<reference evidence="2 3" key="1">
    <citation type="submission" date="2019-07" db="EMBL/GenBank/DDBJ databases">
        <title>The pathways for chlorine oxyanion respiration interact through the shared metabolite chlorate.</title>
        <authorList>
            <person name="Barnum T.P."/>
            <person name="Cheng Y."/>
            <person name="Hill K.A."/>
            <person name="Lucas L.N."/>
            <person name="Carlson H.K."/>
            <person name="Coates J.D."/>
        </authorList>
    </citation>
    <scope>NUCLEOTIDE SEQUENCE [LARGE SCALE GENOMIC DNA]</scope>
    <source>
        <strain evidence="2">UCB</strain>
    </source>
</reference>
<dbReference type="GO" id="GO:0016757">
    <property type="term" value="F:glycosyltransferase activity"/>
    <property type="evidence" value="ECO:0007669"/>
    <property type="project" value="InterPro"/>
</dbReference>
<sequence>MHILIITPADPDSKAGNRATALRWQVLLEQSGHQVQVLTEYEGETADLMIALHAWRSAHAVEAWREQNPDKPLIVVLTGTDIYHHQHEYPGVTLVSMDTADLLIGLHDLVGRDIPESFRDKLVTLRQSAAQPAVRGGSRPESGQFNICVIGHLRDEKDSLRAALAARHLPEDSSIVVNCAGRPHTEEWREKALAESKDNPRFHWLGELDKPGLENLMAVSSVMVISSVMEGGANVVSEACRAGLPILASDIPGNKGLLGEDYPGYFPVGDDKALAQLMSRAEREPEYLAKLRAAVSALAETFTPEKERQSLDEALARVLDIRG</sequence>
<name>A0A558BE68_9GAMM</name>
<accession>A0A558BE68</accession>
<proteinExistence type="predicted"/>
<dbReference type="RefSeq" id="WP_273132757.1">
    <property type="nucleotide sequence ID" value="NZ_VMRX01000011.1"/>
</dbReference>
<dbReference type="Gene3D" id="3.40.50.2000">
    <property type="entry name" value="Glycogen Phosphorylase B"/>
    <property type="match status" value="1"/>
</dbReference>
<feature type="domain" description="Glycosyl transferase family 1" evidence="1">
    <location>
        <begin position="140"/>
        <end position="293"/>
    </location>
</feature>
<dbReference type="PANTHER" id="PTHR46660:SF2">
    <property type="entry name" value="GLYCOSYLTRANSFERASE 1 DOMAIN-CONTAINING PROTEIN 1"/>
    <property type="match status" value="1"/>
</dbReference>
<comment type="caution">
    <text evidence="2">The sequence shown here is derived from an EMBL/GenBank/DDBJ whole genome shotgun (WGS) entry which is preliminary data.</text>
</comment>